<keyword evidence="2" id="KW-0645">Protease</keyword>
<name>A0A7W5DNT9_9PORP</name>
<dbReference type="RefSeq" id="WP_183412113.1">
    <property type="nucleotide sequence ID" value="NZ_JACHYB010000001.1"/>
</dbReference>
<dbReference type="PANTHER" id="PTHR37833">
    <property type="entry name" value="LIPOPROTEIN-RELATED"/>
    <property type="match status" value="1"/>
</dbReference>
<protein>
    <recommendedName>
        <fullName evidence="7">DUF1573 domain-containing protein</fullName>
    </recommendedName>
</protein>
<organism evidence="5 6">
    <name type="scientific">Microbacter margulisiae</name>
    <dbReference type="NCBI Taxonomy" id="1350067"/>
    <lineage>
        <taxon>Bacteria</taxon>
        <taxon>Pseudomonadati</taxon>
        <taxon>Bacteroidota</taxon>
        <taxon>Bacteroidia</taxon>
        <taxon>Bacteroidales</taxon>
        <taxon>Porphyromonadaceae</taxon>
        <taxon>Microbacter</taxon>
    </lineage>
</organism>
<dbReference type="Proteomes" id="UP000544222">
    <property type="component" value="Unassembled WGS sequence"/>
</dbReference>
<evidence type="ECO:0000256" key="2">
    <source>
        <dbReference type="ARBA" id="ARBA00022670"/>
    </source>
</evidence>
<sequence>MKKLSLLAFSVLISLICFAQERGKPVPVFSEQSFNFGRIPEEAGKVTHEFMFTNQGDGPLVIQQVIASCGCTTPVWPKEPIPPGGHASIRVTYSTIDRPGMFDKTITIYNNSNKNPVSLHITGEVIQKPVSIEQAYPQVMGPLRMKSRFISFGNMTTQGTKTEQILILNVSKAPVEVSLEKLPPYLKGIVVPSVMQPNSEAAVIFSLNSAMLHDWGIHSDEIPLIVNHDKAASHDNILTLTVNRLEDFTHLTPAERKNAPAISIIPGEVRLQDVKQNVMKRGSFIVKNSGASPLLLLKAFSDCDCIKTFLPKHAIAPQKEETVRFELTPGITLGDRFETLNIITNAPSAPSKQVHISWETVK</sequence>
<feature type="signal peptide" evidence="4">
    <location>
        <begin position="1"/>
        <end position="19"/>
    </location>
</feature>
<keyword evidence="3" id="KW-0378">Hydrolase</keyword>
<keyword evidence="4" id="KW-0732">Signal</keyword>
<dbReference type="Pfam" id="PF07610">
    <property type="entry name" value="DUF1573"/>
    <property type="match status" value="2"/>
</dbReference>
<keyword evidence="6" id="KW-1185">Reference proteome</keyword>
<proteinExistence type="inferred from homology"/>
<dbReference type="InterPro" id="IPR011467">
    <property type="entry name" value="DUF1573"/>
</dbReference>
<evidence type="ECO:0000313" key="6">
    <source>
        <dbReference type="Proteomes" id="UP000544222"/>
    </source>
</evidence>
<dbReference type="AlphaFoldDB" id="A0A7W5DNT9"/>
<feature type="chain" id="PRO_5030752913" description="DUF1573 domain-containing protein" evidence="4">
    <location>
        <begin position="20"/>
        <end position="362"/>
    </location>
</feature>
<evidence type="ECO:0000256" key="1">
    <source>
        <dbReference type="ARBA" id="ARBA00006067"/>
    </source>
</evidence>
<comment type="caution">
    <text evidence="5">The sequence shown here is derived from an EMBL/GenBank/DDBJ whole genome shotgun (WGS) entry which is preliminary data.</text>
</comment>
<gene>
    <name evidence="5" type="ORF">FHX64_000344</name>
</gene>
<dbReference type="GO" id="GO:0008234">
    <property type="term" value="F:cysteine-type peptidase activity"/>
    <property type="evidence" value="ECO:0007669"/>
    <property type="project" value="UniProtKB-KW"/>
</dbReference>
<dbReference type="GO" id="GO:0006508">
    <property type="term" value="P:proteolysis"/>
    <property type="evidence" value="ECO:0007669"/>
    <property type="project" value="UniProtKB-KW"/>
</dbReference>
<dbReference type="InterPro" id="IPR013783">
    <property type="entry name" value="Ig-like_fold"/>
</dbReference>
<dbReference type="Gene3D" id="2.60.40.10">
    <property type="entry name" value="Immunoglobulins"/>
    <property type="match status" value="3"/>
</dbReference>
<accession>A0A7W5DNT9</accession>
<evidence type="ECO:0000256" key="3">
    <source>
        <dbReference type="ARBA" id="ARBA00022807"/>
    </source>
</evidence>
<evidence type="ECO:0000313" key="5">
    <source>
        <dbReference type="EMBL" id="MBB3186181.1"/>
    </source>
</evidence>
<reference evidence="5 6" key="1">
    <citation type="submission" date="2020-08" db="EMBL/GenBank/DDBJ databases">
        <title>Genomic Encyclopedia of Type Strains, Phase IV (KMG-IV): sequencing the most valuable type-strain genomes for metagenomic binning, comparative biology and taxonomic classification.</title>
        <authorList>
            <person name="Goeker M."/>
        </authorList>
    </citation>
    <scope>NUCLEOTIDE SEQUENCE [LARGE SCALE GENOMIC DNA]</scope>
    <source>
        <strain evidence="5 6">DSM 27471</strain>
    </source>
</reference>
<dbReference type="EMBL" id="JACHYB010000001">
    <property type="protein sequence ID" value="MBB3186181.1"/>
    <property type="molecule type" value="Genomic_DNA"/>
</dbReference>
<evidence type="ECO:0000256" key="4">
    <source>
        <dbReference type="SAM" id="SignalP"/>
    </source>
</evidence>
<evidence type="ECO:0008006" key="7">
    <source>
        <dbReference type="Google" id="ProtNLM"/>
    </source>
</evidence>
<dbReference type="PANTHER" id="PTHR37833:SF1">
    <property type="entry name" value="SIGNAL PEPTIDE PROTEIN"/>
    <property type="match status" value="1"/>
</dbReference>
<keyword evidence="3" id="KW-0788">Thiol protease</keyword>
<comment type="similarity">
    <text evidence="1">Belongs to the peptidase C25 family.</text>
</comment>